<accession>A0A6M3ILJ3</accession>
<name>A0A6M3ILJ3_9ZZZZ</name>
<evidence type="ECO:0000259" key="1">
    <source>
        <dbReference type="Pfam" id="PF05876"/>
    </source>
</evidence>
<gene>
    <name evidence="2" type="ORF">MM415B01444_0012</name>
</gene>
<proteinExistence type="predicted"/>
<dbReference type="InterPro" id="IPR046453">
    <property type="entry name" value="GpA_ATPase"/>
</dbReference>
<organism evidence="2">
    <name type="scientific">viral metagenome</name>
    <dbReference type="NCBI Taxonomy" id="1070528"/>
    <lineage>
        <taxon>unclassified sequences</taxon>
        <taxon>metagenomes</taxon>
        <taxon>organismal metagenomes</taxon>
    </lineage>
</organism>
<feature type="domain" description="Phage terminase large subunit GpA ATPase" evidence="1">
    <location>
        <begin position="2"/>
        <end position="157"/>
    </location>
</feature>
<reference evidence="2" key="1">
    <citation type="submission" date="2020-03" db="EMBL/GenBank/DDBJ databases">
        <title>The deep terrestrial virosphere.</title>
        <authorList>
            <person name="Holmfeldt K."/>
            <person name="Nilsson E."/>
            <person name="Simone D."/>
            <person name="Lopez-Fernandez M."/>
            <person name="Wu X."/>
            <person name="de Brujin I."/>
            <person name="Lundin D."/>
            <person name="Andersson A."/>
            <person name="Bertilsson S."/>
            <person name="Dopson M."/>
        </authorList>
    </citation>
    <scope>NUCLEOTIDE SEQUENCE</scope>
    <source>
        <strain evidence="2">MM415B01444</strain>
    </source>
</reference>
<dbReference type="AlphaFoldDB" id="A0A6M3ILJ3"/>
<evidence type="ECO:0000313" key="2">
    <source>
        <dbReference type="EMBL" id="QJA58490.1"/>
    </source>
</evidence>
<dbReference type="Pfam" id="PF05876">
    <property type="entry name" value="GpA_ATPase"/>
    <property type="match status" value="1"/>
</dbReference>
<dbReference type="EMBL" id="MT141326">
    <property type="protein sequence ID" value="QJA58490.1"/>
    <property type="molecule type" value="Genomic_DNA"/>
</dbReference>
<dbReference type="GO" id="GO:0016887">
    <property type="term" value="F:ATP hydrolysis activity"/>
    <property type="evidence" value="ECO:0007669"/>
    <property type="project" value="InterPro"/>
</dbReference>
<sequence length="449" mass="52448">MPSDSDVEEFSKTKTDKIFQANPCIRESLMLDNVFLKQIGDTFVYFKGTRSKAAPISTTADRLVHDEVDRSDLQIIDFYSSRIADSKHKMTVLLSNPSVKNVGVDLAWKDSDKKEWFIKCECGEKQFLTYEDNIDEIGRRIVCRGCNKEFTDDERRKGWWEPTGSYGVKWSGYHFSHLMYVRHTAEDIMEAKETKGLEYFYNFVLGEPYSAGEITDFRQAVYDQWIPGSLDTPPFFMGVDVGKEKHWVIGSRDGIFKIGKCESREELEAVITRYNPFVVMDSGPERIWAEEFKKKFPKVNLCFYRKDKNVSDMATWGGDKGHYEDSKNWGYVWIDRNRVIDACVYDLQRGNFFFSLSREDLERFILHCETMRRVPEDIEALHTKRYIWSSSTGVNHWFSAMYFWWLAMKRGSGKVEILSEYTERPKSVVQVTSDGQQMVDIKDLFENNA</sequence>
<protein>
    <submittedName>
        <fullName evidence="2">Putative terminase</fullName>
    </submittedName>
</protein>